<dbReference type="Proteomes" id="UP001266305">
    <property type="component" value="Unassembled WGS sequence"/>
</dbReference>
<evidence type="ECO:0000259" key="4">
    <source>
        <dbReference type="PROSITE" id="PS50222"/>
    </source>
</evidence>
<feature type="domain" description="EF-hand" evidence="4">
    <location>
        <begin position="6"/>
        <end position="35"/>
    </location>
</feature>
<dbReference type="PROSITE" id="PS00018">
    <property type="entry name" value="EF_HAND_1"/>
    <property type="match status" value="2"/>
</dbReference>
<comment type="caution">
    <text evidence="5">The sequence shown here is derived from an EMBL/GenBank/DDBJ whole genome shotgun (WGS) entry which is preliminary data.</text>
</comment>
<dbReference type="SMART" id="SM00054">
    <property type="entry name" value="EFh"/>
    <property type="match status" value="3"/>
</dbReference>
<name>A0ABQ9W7Y1_SAGOE</name>
<dbReference type="InterPro" id="IPR011992">
    <property type="entry name" value="EF-hand-dom_pair"/>
</dbReference>
<dbReference type="Pfam" id="PF13202">
    <property type="entry name" value="EF-hand_5"/>
    <property type="match status" value="1"/>
</dbReference>
<dbReference type="PRINTS" id="PR00450">
    <property type="entry name" value="RECOVERIN"/>
</dbReference>
<gene>
    <name evidence="5" type="ORF">P7K49_004625</name>
</gene>
<protein>
    <recommendedName>
        <fullName evidence="4">EF-hand domain-containing protein</fullName>
    </recommendedName>
</protein>
<feature type="domain" description="EF-hand" evidence="4">
    <location>
        <begin position="72"/>
        <end position="107"/>
    </location>
</feature>
<evidence type="ECO:0000313" key="5">
    <source>
        <dbReference type="EMBL" id="KAK2117738.1"/>
    </source>
</evidence>
<evidence type="ECO:0000256" key="3">
    <source>
        <dbReference type="ARBA" id="ARBA00022837"/>
    </source>
</evidence>
<proteinExistence type="predicted"/>
<evidence type="ECO:0000256" key="2">
    <source>
        <dbReference type="ARBA" id="ARBA00022737"/>
    </source>
</evidence>
<keyword evidence="6" id="KW-1185">Reference proteome</keyword>
<dbReference type="PROSITE" id="PS50222">
    <property type="entry name" value="EF_HAND_2"/>
    <property type="match status" value="3"/>
</dbReference>
<dbReference type="EMBL" id="JASSZA010000002">
    <property type="protein sequence ID" value="KAK2117738.1"/>
    <property type="molecule type" value="Genomic_DNA"/>
</dbReference>
<dbReference type="PANTHER" id="PTHR34524">
    <property type="entry name" value="CALCYPHOSIN"/>
    <property type="match status" value="1"/>
</dbReference>
<evidence type="ECO:0000256" key="1">
    <source>
        <dbReference type="ARBA" id="ARBA00022723"/>
    </source>
</evidence>
<accession>A0ABQ9W7Y1</accession>
<reference evidence="5 6" key="1">
    <citation type="submission" date="2023-05" db="EMBL/GenBank/DDBJ databases">
        <title>B98-5 Cell Line De Novo Hybrid Assembly: An Optical Mapping Approach.</title>
        <authorList>
            <person name="Kananen K."/>
            <person name="Auerbach J.A."/>
            <person name="Kautto E."/>
            <person name="Blachly J.S."/>
        </authorList>
    </citation>
    <scope>NUCLEOTIDE SEQUENCE [LARGE SCALE GENOMIC DNA]</scope>
    <source>
        <strain evidence="5">B95-8</strain>
        <tissue evidence="5">Cell line</tissue>
    </source>
</reference>
<dbReference type="InterPro" id="IPR051581">
    <property type="entry name" value="Ca-bind"/>
</dbReference>
<feature type="domain" description="EF-hand" evidence="4">
    <location>
        <begin position="36"/>
        <end position="71"/>
    </location>
</feature>
<keyword evidence="2" id="KW-0677">Repeat</keyword>
<dbReference type="PANTHER" id="PTHR34524:SF5">
    <property type="entry name" value="CALCYPHOSIN-LIKE PROTEIN"/>
    <property type="match status" value="1"/>
</dbReference>
<dbReference type="SUPFAM" id="SSF47473">
    <property type="entry name" value="EF-hand"/>
    <property type="match status" value="1"/>
</dbReference>
<sequence>MSSGPDKVFRIMDDNNNRTLDFKEFMKGLNDYAVVMEKEEAEELFRRFDKDGNGTIDFDEFLLTLRPPMSRARKEVIMQAFRKLDKTGDGVITIEDLREVYNAKHHPKYQNGEWSEEQVFRKFLDNFDSPYDKDGLVAGGCSSLGIWSCTNTPLDSHSSWKTLGGDVKQIACETDFPHAFSITKPHSNLVTPEEFMNYYAGVSASIDTDVYFIVMMRTAWKL</sequence>
<dbReference type="CDD" id="cd00051">
    <property type="entry name" value="EFh"/>
    <property type="match status" value="1"/>
</dbReference>
<dbReference type="Gene3D" id="1.10.238.10">
    <property type="entry name" value="EF-hand"/>
    <property type="match status" value="2"/>
</dbReference>
<keyword evidence="3" id="KW-0106">Calcium</keyword>
<keyword evidence="1" id="KW-0479">Metal-binding</keyword>
<dbReference type="InterPro" id="IPR018247">
    <property type="entry name" value="EF_Hand_1_Ca_BS"/>
</dbReference>
<evidence type="ECO:0000313" key="6">
    <source>
        <dbReference type="Proteomes" id="UP001266305"/>
    </source>
</evidence>
<organism evidence="5 6">
    <name type="scientific">Saguinus oedipus</name>
    <name type="common">Cotton-top tamarin</name>
    <name type="synonym">Oedipomidas oedipus</name>
    <dbReference type="NCBI Taxonomy" id="9490"/>
    <lineage>
        <taxon>Eukaryota</taxon>
        <taxon>Metazoa</taxon>
        <taxon>Chordata</taxon>
        <taxon>Craniata</taxon>
        <taxon>Vertebrata</taxon>
        <taxon>Euteleostomi</taxon>
        <taxon>Mammalia</taxon>
        <taxon>Eutheria</taxon>
        <taxon>Euarchontoglires</taxon>
        <taxon>Primates</taxon>
        <taxon>Haplorrhini</taxon>
        <taxon>Platyrrhini</taxon>
        <taxon>Cebidae</taxon>
        <taxon>Callitrichinae</taxon>
        <taxon>Saguinus</taxon>
    </lineage>
</organism>
<dbReference type="InterPro" id="IPR002048">
    <property type="entry name" value="EF_hand_dom"/>
</dbReference>
<dbReference type="Pfam" id="PF13499">
    <property type="entry name" value="EF-hand_7"/>
    <property type="match status" value="1"/>
</dbReference>